<comment type="caution">
    <text evidence="7">The sequence shown here is derived from an EMBL/GenBank/DDBJ whole genome shotgun (WGS) entry which is preliminary data.</text>
</comment>
<keyword evidence="8" id="KW-1185">Reference proteome</keyword>
<evidence type="ECO:0000256" key="1">
    <source>
        <dbReference type="ARBA" id="ARBA00009431"/>
    </source>
</evidence>
<dbReference type="RefSeq" id="XP_046005547.1">
    <property type="nucleotide sequence ID" value="XM_046161614.1"/>
</dbReference>
<evidence type="ECO:0000256" key="4">
    <source>
        <dbReference type="ARBA" id="ARBA00022801"/>
    </source>
</evidence>
<evidence type="ECO:0000256" key="6">
    <source>
        <dbReference type="RuleBase" id="RU361156"/>
    </source>
</evidence>
<dbReference type="SUPFAM" id="SSF53474">
    <property type="entry name" value="alpha/beta-Hydrolases"/>
    <property type="match status" value="1"/>
</dbReference>
<sequence length="516" mass="57135">MRLSGVLLPTLASLAAPKGAHGRKFGSTLPEPPSYRWTNAIVNPSLRSESGKTLMPQNNKTSKYIVDGSALPDIDFDVGESYAGLMPIARNGGYTNGTGDQLYFWLFPTDDEAGKDTITIWLNGGPYCSSLLGLLQENGPFLWLPGTERAIPNAWSWSRLTNMIWIEQPVGTGFTQGVPTATSEEQLAAEFLSFWKNLVDTFDLHGKKVYITGESYAGHYVPYIADAMFTANDTDYFDVQGTLLYAASIGQGAVERQVVAVPFMDQWPGIFTLSDSVAADFHARYESCGFRAYLEKYLAYPPPGPFPPVPLATDECQNLWFDAVYAMWDVSPCFDYYRITSACPYLSNVISSAGGGDSRGAWFNRTEVQRAINAPLQEWKSCRDGPLDELDTSAPSAWEVYPRVIERSRRSVLVNGALDFVIPEIGTRLVVQNMTWGGAQGFQSEPEDKFYVPYEDGFTFVAEPLSGYGEMGITHSERGLTWVKQWGAGHMAPQNTPSAAFRQLEFLLGRIDRLTQ</sequence>
<accession>A0A9P9BIQ3</accession>
<dbReference type="InterPro" id="IPR001563">
    <property type="entry name" value="Peptidase_S10"/>
</dbReference>
<name>A0A9P9BIQ3_9PEZI</name>
<dbReference type="PANTHER" id="PTHR11802:SF479">
    <property type="entry name" value="CARBOXYPEPTIDASE"/>
    <property type="match status" value="1"/>
</dbReference>
<evidence type="ECO:0000313" key="8">
    <source>
        <dbReference type="Proteomes" id="UP000756346"/>
    </source>
</evidence>
<dbReference type="PROSITE" id="PS00131">
    <property type="entry name" value="CARBOXYPEPT_SER_SER"/>
    <property type="match status" value="1"/>
</dbReference>
<gene>
    <name evidence="7" type="ORF">B0I36DRAFT_398393</name>
</gene>
<dbReference type="AlphaFoldDB" id="A0A9P9BIQ3"/>
<keyword evidence="2 6" id="KW-0121">Carboxypeptidase</keyword>
<dbReference type="PANTHER" id="PTHR11802">
    <property type="entry name" value="SERINE PROTEASE FAMILY S10 SERINE CARBOXYPEPTIDASE"/>
    <property type="match status" value="1"/>
</dbReference>
<protein>
    <recommendedName>
        <fullName evidence="6">Carboxypeptidase</fullName>
        <ecNumber evidence="6">3.4.16.-</ecNumber>
    </recommendedName>
</protein>
<evidence type="ECO:0000313" key="7">
    <source>
        <dbReference type="EMBL" id="KAH7014580.1"/>
    </source>
</evidence>
<dbReference type="InterPro" id="IPR029058">
    <property type="entry name" value="AB_hydrolase_fold"/>
</dbReference>
<dbReference type="PRINTS" id="PR00724">
    <property type="entry name" value="CRBOXYPTASEC"/>
</dbReference>
<dbReference type="Pfam" id="PF00450">
    <property type="entry name" value="Peptidase_S10"/>
    <property type="match status" value="1"/>
</dbReference>
<dbReference type="GO" id="GO:0006508">
    <property type="term" value="P:proteolysis"/>
    <property type="evidence" value="ECO:0007669"/>
    <property type="project" value="UniProtKB-KW"/>
</dbReference>
<evidence type="ECO:0000256" key="5">
    <source>
        <dbReference type="ARBA" id="ARBA00023180"/>
    </source>
</evidence>
<dbReference type="InterPro" id="IPR018202">
    <property type="entry name" value="Ser_caboxypep_ser_AS"/>
</dbReference>
<dbReference type="OrthoDB" id="443318at2759"/>
<organism evidence="7 8">
    <name type="scientific">Microdochium trichocladiopsis</name>
    <dbReference type="NCBI Taxonomy" id="1682393"/>
    <lineage>
        <taxon>Eukaryota</taxon>
        <taxon>Fungi</taxon>
        <taxon>Dikarya</taxon>
        <taxon>Ascomycota</taxon>
        <taxon>Pezizomycotina</taxon>
        <taxon>Sordariomycetes</taxon>
        <taxon>Xylariomycetidae</taxon>
        <taxon>Xylariales</taxon>
        <taxon>Microdochiaceae</taxon>
        <taxon>Microdochium</taxon>
    </lineage>
</organism>
<feature type="chain" id="PRO_5040544883" description="Carboxypeptidase" evidence="6">
    <location>
        <begin position="23"/>
        <end position="516"/>
    </location>
</feature>
<dbReference type="GeneID" id="70191160"/>
<evidence type="ECO:0000256" key="3">
    <source>
        <dbReference type="ARBA" id="ARBA00022670"/>
    </source>
</evidence>
<dbReference type="EMBL" id="JAGTJQ010000013">
    <property type="protein sequence ID" value="KAH7014580.1"/>
    <property type="molecule type" value="Genomic_DNA"/>
</dbReference>
<keyword evidence="5" id="KW-0325">Glycoprotein</keyword>
<dbReference type="EC" id="3.4.16.-" evidence="6"/>
<dbReference type="Proteomes" id="UP000756346">
    <property type="component" value="Unassembled WGS sequence"/>
</dbReference>
<keyword evidence="6" id="KW-0732">Signal</keyword>
<dbReference type="Gene3D" id="3.40.50.1820">
    <property type="entry name" value="alpha/beta hydrolase"/>
    <property type="match status" value="1"/>
</dbReference>
<proteinExistence type="inferred from homology"/>
<reference evidence="7" key="1">
    <citation type="journal article" date="2021" name="Nat. Commun.">
        <title>Genetic determinants of endophytism in the Arabidopsis root mycobiome.</title>
        <authorList>
            <person name="Mesny F."/>
            <person name="Miyauchi S."/>
            <person name="Thiergart T."/>
            <person name="Pickel B."/>
            <person name="Atanasova L."/>
            <person name="Karlsson M."/>
            <person name="Huettel B."/>
            <person name="Barry K.W."/>
            <person name="Haridas S."/>
            <person name="Chen C."/>
            <person name="Bauer D."/>
            <person name="Andreopoulos W."/>
            <person name="Pangilinan J."/>
            <person name="LaButti K."/>
            <person name="Riley R."/>
            <person name="Lipzen A."/>
            <person name="Clum A."/>
            <person name="Drula E."/>
            <person name="Henrissat B."/>
            <person name="Kohler A."/>
            <person name="Grigoriev I.V."/>
            <person name="Martin F.M."/>
            <person name="Hacquard S."/>
        </authorList>
    </citation>
    <scope>NUCLEOTIDE SEQUENCE</scope>
    <source>
        <strain evidence="7">MPI-CAGE-CH-0230</strain>
    </source>
</reference>
<comment type="similarity">
    <text evidence="1 6">Belongs to the peptidase S10 family.</text>
</comment>
<evidence type="ECO:0000256" key="2">
    <source>
        <dbReference type="ARBA" id="ARBA00022645"/>
    </source>
</evidence>
<keyword evidence="4 6" id="KW-0378">Hydrolase</keyword>
<feature type="signal peptide" evidence="6">
    <location>
        <begin position="1"/>
        <end position="22"/>
    </location>
</feature>
<keyword evidence="3 6" id="KW-0645">Protease</keyword>
<dbReference type="GO" id="GO:0004185">
    <property type="term" value="F:serine-type carboxypeptidase activity"/>
    <property type="evidence" value="ECO:0007669"/>
    <property type="project" value="UniProtKB-UniRule"/>
</dbReference>